<dbReference type="Gene3D" id="3.10.310.10">
    <property type="entry name" value="Diaminopimelate Epimerase, Chain A, domain 1"/>
    <property type="match status" value="2"/>
</dbReference>
<keyword evidence="4" id="KW-1185">Reference proteome</keyword>
<gene>
    <name evidence="3" type="ORF">MVEN_00209000</name>
</gene>
<evidence type="ECO:0000313" key="3">
    <source>
        <dbReference type="EMBL" id="KAF7368836.1"/>
    </source>
</evidence>
<name>A0A8H6Z1U2_9AGAR</name>
<keyword evidence="2" id="KW-0413">Isomerase</keyword>
<dbReference type="AlphaFoldDB" id="A0A8H6Z1U2"/>
<dbReference type="GO" id="GO:0016853">
    <property type="term" value="F:isomerase activity"/>
    <property type="evidence" value="ECO:0007669"/>
    <property type="project" value="UniProtKB-KW"/>
</dbReference>
<organism evidence="3 4">
    <name type="scientific">Mycena venus</name>
    <dbReference type="NCBI Taxonomy" id="2733690"/>
    <lineage>
        <taxon>Eukaryota</taxon>
        <taxon>Fungi</taxon>
        <taxon>Dikarya</taxon>
        <taxon>Basidiomycota</taxon>
        <taxon>Agaricomycotina</taxon>
        <taxon>Agaricomycetes</taxon>
        <taxon>Agaricomycetidae</taxon>
        <taxon>Agaricales</taxon>
        <taxon>Marasmiineae</taxon>
        <taxon>Mycenaceae</taxon>
        <taxon>Mycena</taxon>
    </lineage>
</organism>
<sequence length="276" mass="30145">MLPNEVLEKINGNFNQSIVVYVSSSTSNTPPDRCAVFGLRWFGPRNEMYMCGHGTLAAAEAIFCRLDVTENITTLQFETLSGTLTAHRIGDQISLELPAGTTVSASTEEKAVLEGIFACALAKPAVNIRYIGYGGPGFSNYLLVEVNEAEKLSEWWPNVDHFAELAPCMQILVVTSAAQAKGIAYETRMFAPTISVREDHICGATHCLNAPYWAAKVQDIHVDEGYTDGKLQHAKAVSVCSSDIWVSYFAVKNRVQIRGNVKHVAVGMLELTDVVV</sequence>
<dbReference type="PANTHER" id="PTHR13774">
    <property type="entry name" value="PHENAZINE BIOSYNTHESIS PROTEIN"/>
    <property type="match status" value="1"/>
</dbReference>
<evidence type="ECO:0000256" key="2">
    <source>
        <dbReference type="ARBA" id="ARBA00023235"/>
    </source>
</evidence>
<dbReference type="InterPro" id="IPR003719">
    <property type="entry name" value="Phenazine_PhzF-like"/>
</dbReference>
<accession>A0A8H6Z1U2</accession>
<protein>
    <submittedName>
        <fullName evidence="3">Diaminopimelate epimerase</fullName>
    </submittedName>
</protein>
<evidence type="ECO:0000313" key="4">
    <source>
        <dbReference type="Proteomes" id="UP000620124"/>
    </source>
</evidence>
<evidence type="ECO:0000256" key="1">
    <source>
        <dbReference type="ARBA" id="ARBA00008270"/>
    </source>
</evidence>
<dbReference type="SUPFAM" id="SSF54506">
    <property type="entry name" value="Diaminopimelate epimerase-like"/>
    <property type="match status" value="1"/>
</dbReference>
<dbReference type="GO" id="GO:0005737">
    <property type="term" value="C:cytoplasm"/>
    <property type="evidence" value="ECO:0007669"/>
    <property type="project" value="TreeGrafter"/>
</dbReference>
<comment type="caution">
    <text evidence="3">The sequence shown here is derived from an EMBL/GenBank/DDBJ whole genome shotgun (WGS) entry which is preliminary data.</text>
</comment>
<dbReference type="OrthoDB" id="75169at2759"/>
<dbReference type="PANTHER" id="PTHR13774:SF17">
    <property type="entry name" value="PHENAZINE BIOSYNTHESIS-LIKE DOMAIN-CONTAINING PROTEIN"/>
    <property type="match status" value="1"/>
</dbReference>
<proteinExistence type="inferred from homology"/>
<reference evidence="3" key="1">
    <citation type="submission" date="2020-05" db="EMBL/GenBank/DDBJ databases">
        <title>Mycena genomes resolve the evolution of fungal bioluminescence.</title>
        <authorList>
            <person name="Tsai I.J."/>
        </authorList>
    </citation>
    <scope>NUCLEOTIDE SEQUENCE</scope>
    <source>
        <strain evidence="3">CCC161011</strain>
    </source>
</reference>
<dbReference type="Proteomes" id="UP000620124">
    <property type="component" value="Unassembled WGS sequence"/>
</dbReference>
<dbReference type="Pfam" id="PF02567">
    <property type="entry name" value="PhzC-PhzF"/>
    <property type="match status" value="1"/>
</dbReference>
<dbReference type="EMBL" id="JACAZI010000002">
    <property type="protein sequence ID" value="KAF7368836.1"/>
    <property type="molecule type" value="Genomic_DNA"/>
</dbReference>
<comment type="similarity">
    <text evidence="1">Belongs to the PhzF family.</text>
</comment>